<dbReference type="InterPro" id="IPR003439">
    <property type="entry name" value="ABC_transporter-like_ATP-bd"/>
</dbReference>
<dbReference type="InterPro" id="IPR017871">
    <property type="entry name" value="ABC_transporter-like_CS"/>
</dbReference>
<protein>
    <submittedName>
        <fullName evidence="5">ABC transporter ATP-binding protein</fullName>
    </submittedName>
</protein>
<dbReference type="PANTHER" id="PTHR42939">
    <property type="entry name" value="ABC TRANSPORTER ATP-BINDING PROTEIN ALBC-RELATED"/>
    <property type="match status" value="1"/>
</dbReference>
<sequence>MIEVFDLIKRFGALTAVNNISLKISAREWYLFVGPNGAGKTTTFRMLAGLIPPTQGKIRIKGRDVYQNSRYIKGIVGYLPEKPFLYSYLSGIEYLEFAADMHSITGKLKHSRIQEILELVNFEQEAQDLISTYSSGMKKKLGLCAVLVHDPPILLLDEPTSDLDPRTSNLVRRLLQELTRLGKTVFMSTHIFGITEHLCHRVGILDRGRLIYEGTIESLQHQFPNMSFEEVFLELTGRYDESILSDFLDGASD</sequence>
<dbReference type="SUPFAM" id="SSF52540">
    <property type="entry name" value="P-loop containing nucleoside triphosphate hydrolases"/>
    <property type="match status" value="1"/>
</dbReference>
<evidence type="ECO:0000256" key="3">
    <source>
        <dbReference type="ARBA" id="ARBA00022840"/>
    </source>
</evidence>
<keyword evidence="1" id="KW-0813">Transport</keyword>
<dbReference type="GO" id="GO:0005524">
    <property type="term" value="F:ATP binding"/>
    <property type="evidence" value="ECO:0007669"/>
    <property type="project" value="UniProtKB-KW"/>
</dbReference>
<dbReference type="CDD" id="cd03230">
    <property type="entry name" value="ABC_DR_subfamily_A"/>
    <property type="match status" value="1"/>
</dbReference>
<evidence type="ECO:0000259" key="4">
    <source>
        <dbReference type="PROSITE" id="PS50893"/>
    </source>
</evidence>
<accession>A0ABV6YXK9</accession>
<proteinExistence type="predicted"/>
<comment type="caution">
    <text evidence="5">The sequence shown here is derived from an EMBL/GenBank/DDBJ whole genome shotgun (WGS) entry which is preliminary data.</text>
</comment>
<dbReference type="EMBL" id="JBHPBY010000134">
    <property type="protein sequence ID" value="MFC1850917.1"/>
    <property type="molecule type" value="Genomic_DNA"/>
</dbReference>
<dbReference type="InterPro" id="IPR003593">
    <property type="entry name" value="AAA+_ATPase"/>
</dbReference>
<feature type="domain" description="ABC transporter" evidence="4">
    <location>
        <begin position="2"/>
        <end position="232"/>
    </location>
</feature>
<dbReference type="PANTHER" id="PTHR42939:SF1">
    <property type="entry name" value="ABC TRANSPORTER ATP-BINDING PROTEIN ALBC-RELATED"/>
    <property type="match status" value="1"/>
</dbReference>
<dbReference type="SMART" id="SM00382">
    <property type="entry name" value="AAA"/>
    <property type="match status" value="1"/>
</dbReference>
<keyword evidence="2" id="KW-0547">Nucleotide-binding</keyword>
<organism evidence="5 6">
    <name type="scientific">candidate division CSSED10-310 bacterium</name>
    <dbReference type="NCBI Taxonomy" id="2855610"/>
    <lineage>
        <taxon>Bacteria</taxon>
        <taxon>Bacteria division CSSED10-310</taxon>
    </lineage>
</organism>
<keyword evidence="6" id="KW-1185">Reference proteome</keyword>
<dbReference type="PROSITE" id="PS00211">
    <property type="entry name" value="ABC_TRANSPORTER_1"/>
    <property type="match status" value="1"/>
</dbReference>
<dbReference type="Pfam" id="PF00005">
    <property type="entry name" value="ABC_tran"/>
    <property type="match status" value="1"/>
</dbReference>
<reference evidence="5 6" key="1">
    <citation type="submission" date="2024-09" db="EMBL/GenBank/DDBJ databases">
        <title>Laminarin stimulates single cell rates of sulfate reduction while oxygen inhibits transcriptomic activity in coastal marine sediment.</title>
        <authorList>
            <person name="Lindsay M."/>
            <person name="Orcutt B."/>
            <person name="Emerson D."/>
            <person name="Stepanauskas R."/>
            <person name="D'Angelo T."/>
        </authorList>
    </citation>
    <scope>NUCLEOTIDE SEQUENCE [LARGE SCALE GENOMIC DNA]</scope>
    <source>
        <strain evidence="5">SAG AM-311-K15</strain>
    </source>
</reference>
<dbReference type="PROSITE" id="PS50893">
    <property type="entry name" value="ABC_TRANSPORTER_2"/>
    <property type="match status" value="1"/>
</dbReference>
<gene>
    <name evidence="5" type="ORF">ACFL27_12045</name>
</gene>
<evidence type="ECO:0000256" key="1">
    <source>
        <dbReference type="ARBA" id="ARBA00022448"/>
    </source>
</evidence>
<evidence type="ECO:0000313" key="6">
    <source>
        <dbReference type="Proteomes" id="UP001594351"/>
    </source>
</evidence>
<evidence type="ECO:0000313" key="5">
    <source>
        <dbReference type="EMBL" id="MFC1850917.1"/>
    </source>
</evidence>
<evidence type="ECO:0000256" key="2">
    <source>
        <dbReference type="ARBA" id="ARBA00022741"/>
    </source>
</evidence>
<dbReference type="Gene3D" id="3.40.50.300">
    <property type="entry name" value="P-loop containing nucleotide triphosphate hydrolases"/>
    <property type="match status" value="1"/>
</dbReference>
<keyword evidence="3 5" id="KW-0067">ATP-binding</keyword>
<dbReference type="Proteomes" id="UP001594351">
    <property type="component" value="Unassembled WGS sequence"/>
</dbReference>
<dbReference type="InterPro" id="IPR051782">
    <property type="entry name" value="ABC_Transporter_VariousFunc"/>
</dbReference>
<dbReference type="InterPro" id="IPR027417">
    <property type="entry name" value="P-loop_NTPase"/>
</dbReference>
<name>A0ABV6YXK9_UNCC1</name>